<name>A0A1I7X7Z5_HETBA</name>
<reference evidence="2" key="1">
    <citation type="submission" date="2016-11" db="UniProtKB">
        <authorList>
            <consortium name="WormBaseParasite"/>
        </authorList>
    </citation>
    <scope>IDENTIFICATION</scope>
</reference>
<keyword evidence="1" id="KW-1185">Reference proteome</keyword>
<dbReference type="AlphaFoldDB" id="A0A1I7X7Z5"/>
<evidence type="ECO:0000313" key="2">
    <source>
        <dbReference type="WBParaSite" id="Hba_13760"/>
    </source>
</evidence>
<dbReference type="Proteomes" id="UP000095283">
    <property type="component" value="Unplaced"/>
</dbReference>
<dbReference type="WBParaSite" id="Hba_13760">
    <property type="protein sequence ID" value="Hba_13760"/>
    <property type="gene ID" value="Hba_13760"/>
</dbReference>
<organism evidence="1 2">
    <name type="scientific">Heterorhabditis bacteriophora</name>
    <name type="common">Entomopathogenic nematode worm</name>
    <dbReference type="NCBI Taxonomy" id="37862"/>
    <lineage>
        <taxon>Eukaryota</taxon>
        <taxon>Metazoa</taxon>
        <taxon>Ecdysozoa</taxon>
        <taxon>Nematoda</taxon>
        <taxon>Chromadorea</taxon>
        <taxon>Rhabditida</taxon>
        <taxon>Rhabditina</taxon>
        <taxon>Rhabditomorpha</taxon>
        <taxon>Strongyloidea</taxon>
        <taxon>Heterorhabditidae</taxon>
        <taxon>Heterorhabditis</taxon>
    </lineage>
</organism>
<protein>
    <submittedName>
        <fullName evidence="2">Secreted protein</fullName>
    </submittedName>
</protein>
<sequence length="67" mass="7567">MIRANCISKHMMVNLCRCGLEELVDVHKIVILSLVTAVHAVGKATSFNRFYTDFDKFTNTTTYPTSI</sequence>
<evidence type="ECO:0000313" key="1">
    <source>
        <dbReference type="Proteomes" id="UP000095283"/>
    </source>
</evidence>
<proteinExistence type="predicted"/>
<accession>A0A1I7X7Z5</accession>